<dbReference type="OrthoDB" id="5973225at2759"/>
<feature type="compositionally biased region" description="Basic and acidic residues" evidence="1">
    <location>
        <begin position="81"/>
        <end position="94"/>
    </location>
</feature>
<dbReference type="InterPro" id="IPR024130">
    <property type="entry name" value="DAP1/DAPL1"/>
</dbReference>
<dbReference type="EMBL" id="VXIV02003289">
    <property type="protein sequence ID" value="KAF6018631.1"/>
    <property type="molecule type" value="Genomic_DNA"/>
</dbReference>
<dbReference type="PANTHER" id="PTHR13177:SF4">
    <property type="entry name" value="GEO09647P1"/>
    <property type="match status" value="1"/>
</dbReference>
<feature type="compositionally biased region" description="Polar residues" evidence="1">
    <location>
        <begin position="98"/>
        <end position="109"/>
    </location>
</feature>
<gene>
    <name evidence="2" type="ORF">EB796_023066</name>
</gene>
<proteinExistence type="predicted"/>
<dbReference type="GO" id="GO:0097190">
    <property type="term" value="P:apoptotic signaling pathway"/>
    <property type="evidence" value="ECO:0007669"/>
    <property type="project" value="TreeGrafter"/>
</dbReference>
<feature type="region of interest" description="Disordered" evidence="1">
    <location>
        <begin position="1"/>
        <end position="59"/>
    </location>
</feature>
<organism evidence="2 3">
    <name type="scientific">Bugula neritina</name>
    <name type="common">Brown bryozoan</name>
    <name type="synonym">Sertularia neritina</name>
    <dbReference type="NCBI Taxonomy" id="10212"/>
    <lineage>
        <taxon>Eukaryota</taxon>
        <taxon>Metazoa</taxon>
        <taxon>Spiralia</taxon>
        <taxon>Lophotrochozoa</taxon>
        <taxon>Bryozoa</taxon>
        <taxon>Gymnolaemata</taxon>
        <taxon>Cheilostomatida</taxon>
        <taxon>Flustrina</taxon>
        <taxon>Buguloidea</taxon>
        <taxon>Bugulidae</taxon>
        <taxon>Bugula</taxon>
    </lineage>
</organism>
<name>A0A7J7IYW3_BUGNE</name>
<dbReference type="GO" id="GO:0010507">
    <property type="term" value="P:negative regulation of autophagy"/>
    <property type="evidence" value="ECO:0007669"/>
    <property type="project" value="TreeGrafter"/>
</dbReference>
<feature type="region of interest" description="Disordered" evidence="1">
    <location>
        <begin position="77"/>
        <end position="109"/>
    </location>
</feature>
<evidence type="ECO:0000256" key="1">
    <source>
        <dbReference type="SAM" id="MobiDB-lite"/>
    </source>
</evidence>
<dbReference type="GO" id="GO:0034198">
    <property type="term" value="P:cellular response to amino acid starvation"/>
    <property type="evidence" value="ECO:0007669"/>
    <property type="project" value="TreeGrafter"/>
</dbReference>
<dbReference type="GO" id="GO:0070513">
    <property type="term" value="F:death domain binding"/>
    <property type="evidence" value="ECO:0007669"/>
    <property type="project" value="TreeGrafter"/>
</dbReference>
<comment type="caution">
    <text evidence="2">The sequence shown here is derived from an EMBL/GenBank/DDBJ whole genome shotgun (WGS) entry which is preliminary data.</text>
</comment>
<dbReference type="Pfam" id="PF15228">
    <property type="entry name" value="DAP"/>
    <property type="match status" value="1"/>
</dbReference>
<sequence>MSDVDSTELKGGHAPAVKAGGMRVTQNKPPRDEVVAKDGGASAEESTEEQQVATKEKPSPVVVAGFETQGHKDFPAAAIKSFHDKPMPTHDKRPAHTPNKQVINQPRKQ</sequence>
<dbReference type="AlphaFoldDB" id="A0A7J7IYW3"/>
<dbReference type="Proteomes" id="UP000593567">
    <property type="component" value="Unassembled WGS sequence"/>
</dbReference>
<evidence type="ECO:0000313" key="2">
    <source>
        <dbReference type="EMBL" id="KAF6018631.1"/>
    </source>
</evidence>
<reference evidence="2" key="1">
    <citation type="submission" date="2020-06" db="EMBL/GenBank/DDBJ databases">
        <title>Draft genome of Bugula neritina, a colonial animal packing powerful symbionts and potential medicines.</title>
        <authorList>
            <person name="Rayko M."/>
        </authorList>
    </citation>
    <scope>NUCLEOTIDE SEQUENCE [LARGE SCALE GENOMIC DNA]</scope>
    <source>
        <strain evidence="2">Kwan_BN1</strain>
    </source>
</reference>
<evidence type="ECO:0000313" key="3">
    <source>
        <dbReference type="Proteomes" id="UP000593567"/>
    </source>
</evidence>
<protein>
    <recommendedName>
        <fullName evidence="4">DAP</fullName>
    </recommendedName>
</protein>
<keyword evidence="3" id="KW-1185">Reference proteome</keyword>
<accession>A0A7J7IYW3</accession>
<dbReference type="PANTHER" id="PTHR13177">
    <property type="entry name" value="DEATH-ASSOCIATED PROTEIN 1"/>
    <property type="match status" value="1"/>
</dbReference>
<evidence type="ECO:0008006" key="4">
    <source>
        <dbReference type="Google" id="ProtNLM"/>
    </source>
</evidence>